<dbReference type="Proteomes" id="UP001314263">
    <property type="component" value="Unassembled WGS sequence"/>
</dbReference>
<name>A0AAV1HXV2_9CHLO</name>
<keyword evidence="2" id="KW-1185">Reference proteome</keyword>
<dbReference type="InterPro" id="IPR019410">
    <property type="entry name" value="Methyltransf_16"/>
</dbReference>
<organism evidence="1 2">
    <name type="scientific">Coccomyxa viridis</name>
    <dbReference type="NCBI Taxonomy" id="1274662"/>
    <lineage>
        <taxon>Eukaryota</taxon>
        <taxon>Viridiplantae</taxon>
        <taxon>Chlorophyta</taxon>
        <taxon>core chlorophytes</taxon>
        <taxon>Trebouxiophyceae</taxon>
        <taxon>Trebouxiophyceae incertae sedis</taxon>
        <taxon>Coccomyxaceae</taxon>
        <taxon>Coccomyxa</taxon>
    </lineage>
</organism>
<protein>
    <submittedName>
        <fullName evidence="1">Uncharacterized protein</fullName>
    </submittedName>
</protein>
<dbReference type="AlphaFoldDB" id="A0AAV1HXV2"/>
<dbReference type="SUPFAM" id="SSF53335">
    <property type="entry name" value="S-adenosyl-L-methionine-dependent methyltransferases"/>
    <property type="match status" value="1"/>
</dbReference>
<dbReference type="PANTHER" id="PTHR14614">
    <property type="entry name" value="HEPATOCELLULAR CARCINOMA-ASSOCIATED ANTIGEN"/>
    <property type="match status" value="1"/>
</dbReference>
<evidence type="ECO:0000313" key="1">
    <source>
        <dbReference type="EMBL" id="CAK0753460.1"/>
    </source>
</evidence>
<dbReference type="Pfam" id="PF10294">
    <property type="entry name" value="Methyltransf_16"/>
    <property type="match status" value="1"/>
</dbReference>
<dbReference type="InterPro" id="IPR029063">
    <property type="entry name" value="SAM-dependent_MTases_sf"/>
</dbReference>
<dbReference type="PANTHER" id="PTHR14614:SF132">
    <property type="entry name" value="PROTEIN-LYSINE METHYLTRANSFERASE C42C1.13"/>
    <property type="match status" value="1"/>
</dbReference>
<gene>
    <name evidence="1" type="ORF">CVIRNUC_002222</name>
</gene>
<sequence>MLQRLCESITSRTSCQAALWGAPQRAVHAIRTVTPALRSVNELQTGAKTPGQAPQRELLDEWIGQQRLQLKKQHVAVGRHELCLIEPADVDAVMDMYIAAGQEDRDPYWARPWPSALALGRYLLDNPHHAQGRCVCEVGAGLGIASIAALLAGAEHAVVTDREPLALECALRSAAASGIAGAFTTVQHAGMSEAVHPPLQFKAAVLDWSKEYSGPKFDLVLACDVLYEHDAYREYFVDMMLSQTERPLLLEECLAVQEDMDGKSHSVEIMRFRIRQGCETVGVKTLRRQ</sequence>
<dbReference type="EMBL" id="CAUYUE010000003">
    <property type="protein sequence ID" value="CAK0753460.1"/>
    <property type="molecule type" value="Genomic_DNA"/>
</dbReference>
<comment type="caution">
    <text evidence="1">The sequence shown here is derived from an EMBL/GenBank/DDBJ whole genome shotgun (WGS) entry which is preliminary data.</text>
</comment>
<evidence type="ECO:0000313" key="2">
    <source>
        <dbReference type="Proteomes" id="UP001314263"/>
    </source>
</evidence>
<reference evidence="1 2" key="1">
    <citation type="submission" date="2023-10" db="EMBL/GenBank/DDBJ databases">
        <authorList>
            <person name="Maclean D."/>
            <person name="Macfadyen A."/>
        </authorList>
    </citation>
    <scope>NUCLEOTIDE SEQUENCE [LARGE SCALE GENOMIC DNA]</scope>
</reference>
<dbReference type="CDD" id="cd02440">
    <property type="entry name" value="AdoMet_MTases"/>
    <property type="match status" value="1"/>
</dbReference>
<dbReference type="Gene3D" id="3.40.50.150">
    <property type="entry name" value="Vaccinia Virus protein VP39"/>
    <property type="match status" value="1"/>
</dbReference>
<proteinExistence type="predicted"/>
<accession>A0AAV1HXV2</accession>